<protein>
    <submittedName>
        <fullName evidence="1">Uncharacterized protein</fullName>
    </submittedName>
</protein>
<evidence type="ECO:0000313" key="1">
    <source>
        <dbReference type="EMBL" id="KKL20641.1"/>
    </source>
</evidence>
<reference evidence="1" key="1">
    <citation type="journal article" date="2015" name="Nature">
        <title>Complex archaea that bridge the gap between prokaryotes and eukaryotes.</title>
        <authorList>
            <person name="Spang A."/>
            <person name="Saw J.H."/>
            <person name="Jorgensen S.L."/>
            <person name="Zaremba-Niedzwiedzka K."/>
            <person name="Martijn J."/>
            <person name="Lind A.E."/>
            <person name="van Eijk R."/>
            <person name="Schleper C."/>
            <person name="Guy L."/>
            <person name="Ettema T.J."/>
        </authorList>
    </citation>
    <scope>NUCLEOTIDE SEQUENCE</scope>
</reference>
<proteinExistence type="predicted"/>
<sequence>MDWDVRDNPVIEELQMLGARLSLEIGCPVRYPAFDKGLFECKCSITFLPALLKGGRWDLIKEKHQEKS</sequence>
<gene>
    <name evidence="1" type="ORF">LCGC14_2453460</name>
</gene>
<comment type="caution">
    <text evidence="1">The sequence shown here is derived from an EMBL/GenBank/DDBJ whole genome shotgun (WGS) entry which is preliminary data.</text>
</comment>
<accession>A0A0F9DSI6</accession>
<dbReference type="EMBL" id="LAZR01038022">
    <property type="protein sequence ID" value="KKL20641.1"/>
    <property type="molecule type" value="Genomic_DNA"/>
</dbReference>
<name>A0A0F9DSI6_9ZZZZ</name>
<organism evidence="1">
    <name type="scientific">marine sediment metagenome</name>
    <dbReference type="NCBI Taxonomy" id="412755"/>
    <lineage>
        <taxon>unclassified sequences</taxon>
        <taxon>metagenomes</taxon>
        <taxon>ecological metagenomes</taxon>
    </lineage>
</organism>
<dbReference type="AlphaFoldDB" id="A0A0F9DSI6"/>